<proteinExistence type="predicted"/>
<reference evidence="5" key="1">
    <citation type="submission" date="2020-06" db="EMBL/GenBank/DDBJ databases">
        <title>Draft genomic sequence of Geomonas sp. Red330.</title>
        <authorList>
            <person name="Itoh H."/>
            <person name="Zhenxing X."/>
            <person name="Ushijima N."/>
            <person name="Masuda Y."/>
            <person name="Shiratori Y."/>
            <person name="Senoo K."/>
        </authorList>
    </citation>
    <scope>NUCLEOTIDE SEQUENCE [LARGE SCALE GENOMIC DNA]</scope>
    <source>
        <strain evidence="5">Red330</strain>
    </source>
</reference>
<feature type="domain" description="Trehalase-like N-terminal" evidence="3">
    <location>
        <begin position="5"/>
        <end position="188"/>
    </location>
</feature>
<dbReference type="GO" id="GO:0005975">
    <property type="term" value="P:carbohydrate metabolic process"/>
    <property type="evidence" value="ECO:0007669"/>
    <property type="project" value="InterPro"/>
</dbReference>
<organism evidence="4 5">
    <name type="scientific">Geomonas silvestris</name>
    <dbReference type="NCBI Taxonomy" id="2740184"/>
    <lineage>
        <taxon>Bacteria</taxon>
        <taxon>Pseudomonadati</taxon>
        <taxon>Thermodesulfobacteriota</taxon>
        <taxon>Desulfuromonadia</taxon>
        <taxon>Geobacterales</taxon>
        <taxon>Geobacteraceae</taxon>
        <taxon>Geomonas</taxon>
    </lineage>
</organism>
<dbReference type="Gene3D" id="1.50.10.10">
    <property type="match status" value="1"/>
</dbReference>
<gene>
    <name evidence="4" type="ORF">GMST_16120</name>
</gene>
<dbReference type="RefSeq" id="WP_183354117.1">
    <property type="nucleotide sequence ID" value="NZ_BLXX01000003.1"/>
</dbReference>
<dbReference type="AlphaFoldDB" id="A0A6V8MH48"/>
<name>A0A6V8MH48_9BACT</name>
<accession>A0A6V8MH48</accession>
<feature type="region of interest" description="Disordered" evidence="1">
    <location>
        <begin position="596"/>
        <end position="615"/>
    </location>
</feature>
<feature type="domain" description="GH15-like" evidence="2">
    <location>
        <begin position="228"/>
        <end position="589"/>
    </location>
</feature>
<dbReference type="InterPro" id="IPR012341">
    <property type="entry name" value="6hp_glycosidase-like_sf"/>
</dbReference>
<dbReference type="PANTHER" id="PTHR31616">
    <property type="entry name" value="TREHALASE"/>
    <property type="match status" value="1"/>
</dbReference>
<dbReference type="InterPro" id="IPR011613">
    <property type="entry name" value="GH15-like"/>
</dbReference>
<evidence type="ECO:0000313" key="4">
    <source>
        <dbReference type="EMBL" id="GFO59287.1"/>
    </source>
</evidence>
<protein>
    <submittedName>
        <fullName evidence="4">Glucoamylase</fullName>
    </submittedName>
</protein>
<sequence>MPDTYTPLENYGVIGNQETCALIGSDGSLDWLPLPYLDSPSACAALLDRERGGLFAITPTLKFQSLQRYLPNSNVLTTQFSTAAGECTITDFMPPREAGGEHRMLLRRIAATRLETRLKVVFAPRFDYGRQKPELVPDGTRLTARAGKLNLILSGVALEVESDAAARAELRLNEGEELWLVLSWADTEKLPTPKECGKLLEKTLSFWTRWSEAHQRSESVHQELCHDLAMRSGLALKLLMNPESGAIAAACTMALPETVGGVRNWDYRFAWIRDASFTAQALFHLGYAREAGQYRRWVTKILQELPEVSSLKPCYRLHESVAREEGSLEVLEGYRNSAPVRVGNLAWHQTQLDIFGEMVNTVFETTRFGEEMGAKTWEAVRRICDFICQNWGKKDRGIWEMRTPPRHYLHSKLMCWVALDRGCEIARRTGRRAPVAEWERQAGELRRAILERGFNARLNSFVQTFDSEDLDATAFLIPIHRFLAPDDPRVQSTIDAVWSGLSAGPGLLYRYSADDGIAGREGAFLLCSFWLVYALSLSRRIDEAEAVFRQALTRVSPLGLMSEEVEPATGEQVGNFPQALSHIGLINAALHLGIAKGRGHQGPPPQSEGERPGSS</sequence>
<evidence type="ECO:0000256" key="1">
    <source>
        <dbReference type="SAM" id="MobiDB-lite"/>
    </source>
</evidence>
<keyword evidence="5" id="KW-1185">Reference proteome</keyword>
<dbReference type="SUPFAM" id="SSF48208">
    <property type="entry name" value="Six-hairpin glycosidases"/>
    <property type="match status" value="1"/>
</dbReference>
<dbReference type="InterPro" id="IPR008928">
    <property type="entry name" value="6-hairpin_glycosidase_sf"/>
</dbReference>
<dbReference type="EMBL" id="BLXX01000003">
    <property type="protein sequence ID" value="GFO59287.1"/>
    <property type="molecule type" value="Genomic_DNA"/>
</dbReference>
<dbReference type="Pfam" id="PF19291">
    <property type="entry name" value="TREH_N"/>
    <property type="match status" value="1"/>
</dbReference>
<dbReference type="GO" id="GO:0004553">
    <property type="term" value="F:hydrolase activity, hydrolyzing O-glycosyl compounds"/>
    <property type="evidence" value="ECO:0007669"/>
    <property type="project" value="TreeGrafter"/>
</dbReference>
<dbReference type="InterPro" id="IPR045582">
    <property type="entry name" value="Trehalase-like_N"/>
</dbReference>
<evidence type="ECO:0000313" key="5">
    <source>
        <dbReference type="Proteomes" id="UP000556026"/>
    </source>
</evidence>
<evidence type="ECO:0000259" key="3">
    <source>
        <dbReference type="Pfam" id="PF19291"/>
    </source>
</evidence>
<dbReference type="PANTHER" id="PTHR31616:SF0">
    <property type="entry name" value="GLUCAN 1,4-ALPHA-GLUCOSIDASE"/>
    <property type="match status" value="1"/>
</dbReference>
<dbReference type="Pfam" id="PF00723">
    <property type="entry name" value="Glyco_hydro_15"/>
    <property type="match status" value="1"/>
</dbReference>
<dbReference type="Proteomes" id="UP000556026">
    <property type="component" value="Unassembled WGS sequence"/>
</dbReference>
<evidence type="ECO:0000259" key="2">
    <source>
        <dbReference type="Pfam" id="PF00723"/>
    </source>
</evidence>
<comment type="caution">
    <text evidence="4">The sequence shown here is derived from an EMBL/GenBank/DDBJ whole genome shotgun (WGS) entry which is preliminary data.</text>
</comment>